<protein>
    <recommendedName>
        <fullName evidence="4 9">3-methyl-2-oxobutanoate hydroxymethyltransferase</fullName>
        <ecNumber evidence="4 9">2.1.2.11</ecNumber>
    </recommendedName>
</protein>
<feature type="repeat" description="PPR" evidence="8">
    <location>
        <begin position="642"/>
        <end position="676"/>
    </location>
</feature>
<organism evidence="10 11">
    <name type="scientific">Gossypium arboreum</name>
    <name type="common">Tree cotton</name>
    <name type="synonym">Gossypium nanking</name>
    <dbReference type="NCBI Taxonomy" id="29729"/>
    <lineage>
        <taxon>Eukaryota</taxon>
        <taxon>Viridiplantae</taxon>
        <taxon>Streptophyta</taxon>
        <taxon>Embryophyta</taxon>
        <taxon>Tracheophyta</taxon>
        <taxon>Spermatophyta</taxon>
        <taxon>Magnoliopsida</taxon>
        <taxon>eudicotyledons</taxon>
        <taxon>Gunneridae</taxon>
        <taxon>Pentapetalae</taxon>
        <taxon>rosids</taxon>
        <taxon>malvids</taxon>
        <taxon>Malvales</taxon>
        <taxon>Malvaceae</taxon>
        <taxon>Malvoideae</taxon>
        <taxon>Gossypium</taxon>
    </lineage>
</organism>
<evidence type="ECO:0000256" key="1">
    <source>
        <dbReference type="ARBA" id="ARBA00005033"/>
    </source>
</evidence>
<dbReference type="Pfam" id="PF02548">
    <property type="entry name" value="Pantoate_transf"/>
    <property type="match status" value="1"/>
</dbReference>
<dbReference type="Pfam" id="PF13041">
    <property type="entry name" value="PPR_2"/>
    <property type="match status" value="4"/>
</dbReference>
<comment type="caution">
    <text evidence="10">The sequence shown here is derived from an EMBL/GenBank/DDBJ whole genome shotgun (WGS) entry which is preliminary data.</text>
</comment>
<dbReference type="InterPro" id="IPR011990">
    <property type="entry name" value="TPR-like_helical_dom_sf"/>
</dbReference>
<name>A0ABR0P262_GOSAR</name>
<dbReference type="InterPro" id="IPR040442">
    <property type="entry name" value="Pyrv_kinase-like_dom_sf"/>
</dbReference>
<feature type="repeat" description="PPR" evidence="8">
    <location>
        <begin position="747"/>
        <end position="781"/>
    </location>
</feature>
<keyword evidence="9" id="KW-0566">Pantothenate biosynthesis</keyword>
<evidence type="ECO:0000256" key="6">
    <source>
        <dbReference type="ARBA" id="ARBA00022737"/>
    </source>
</evidence>
<dbReference type="InterPro" id="IPR051240">
    <property type="entry name" value="Mito_RNA-Proc/Resp"/>
</dbReference>
<keyword evidence="11" id="KW-1185">Reference proteome</keyword>
<evidence type="ECO:0000256" key="4">
    <source>
        <dbReference type="ARBA" id="ARBA00012618"/>
    </source>
</evidence>
<reference evidence="10 11" key="1">
    <citation type="submission" date="2023-03" db="EMBL/GenBank/DDBJ databases">
        <title>WGS of Gossypium arboreum.</title>
        <authorList>
            <person name="Yu D."/>
        </authorList>
    </citation>
    <scope>NUCLEOTIDE SEQUENCE [LARGE SCALE GENOMIC DNA]</scope>
    <source>
        <tissue evidence="10">Leaf</tissue>
    </source>
</reference>
<dbReference type="NCBIfam" id="TIGR00222">
    <property type="entry name" value="panB"/>
    <property type="match status" value="1"/>
</dbReference>
<feature type="repeat" description="PPR" evidence="8">
    <location>
        <begin position="537"/>
        <end position="571"/>
    </location>
</feature>
<keyword evidence="5 9" id="KW-0808">Transferase</keyword>
<feature type="repeat" description="PPR" evidence="8">
    <location>
        <begin position="607"/>
        <end position="641"/>
    </location>
</feature>
<dbReference type="Pfam" id="PF01535">
    <property type="entry name" value="PPR"/>
    <property type="match status" value="2"/>
</dbReference>
<feature type="repeat" description="PPR" evidence="8">
    <location>
        <begin position="501"/>
        <end position="531"/>
    </location>
</feature>
<dbReference type="EMBL" id="JARKNE010000008">
    <property type="protein sequence ID" value="KAK5812613.1"/>
    <property type="molecule type" value="Genomic_DNA"/>
</dbReference>
<feature type="repeat" description="PPR" evidence="8">
    <location>
        <begin position="818"/>
        <end position="852"/>
    </location>
</feature>
<gene>
    <name evidence="10" type="ORF">PVK06_028049</name>
</gene>
<evidence type="ECO:0000256" key="8">
    <source>
        <dbReference type="PROSITE-ProRule" id="PRU00708"/>
    </source>
</evidence>
<feature type="repeat" description="PPR" evidence="8">
    <location>
        <begin position="572"/>
        <end position="606"/>
    </location>
</feature>
<evidence type="ECO:0000313" key="11">
    <source>
        <dbReference type="Proteomes" id="UP001358586"/>
    </source>
</evidence>
<comment type="catalytic activity">
    <reaction evidence="7 9">
        <text>(6R)-5,10-methylene-5,6,7,8-tetrahydrofolate + 3-methyl-2-oxobutanoate + H2O = 2-dehydropantoate + (6S)-5,6,7,8-tetrahydrofolate</text>
        <dbReference type="Rhea" id="RHEA:11824"/>
        <dbReference type="ChEBI" id="CHEBI:11561"/>
        <dbReference type="ChEBI" id="CHEBI:11851"/>
        <dbReference type="ChEBI" id="CHEBI:15377"/>
        <dbReference type="ChEBI" id="CHEBI:15636"/>
        <dbReference type="ChEBI" id="CHEBI:57453"/>
        <dbReference type="EC" id="2.1.2.11"/>
    </reaction>
</comment>
<dbReference type="PROSITE" id="PS51375">
    <property type="entry name" value="PPR"/>
    <property type="match status" value="10"/>
</dbReference>
<dbReference type="InterPro" id="IPR015813">
    <property type="entry name" value="Pyrv/PenolPyrv_kinase-like_dom"/>
</dbReference>
<feature type="repeat" description="PPR" evidence="8">
    <location>
        <begin position="783"/>
        <end position="817"/>
    </location>
</feature>
<comment type="similarity">
    <text evidence="2">Belongs to the PPR family. P subfamily.</text>
</comment>
<dbReference type="HAMAP" id="MF_00156">
    <property type="entry name" value="PanB"/>
    <property type="match status" value="1"/>
</dbReference>
<dbReference type="PANTHER" id="PTHR47933">
    <property type="entry name" value="PENTATRICOPEPTIDE REPEAT-CONTAINING PROTEIN 1, MITOCHONDRIAL"/>
    <property type="match status" value="1"/>
</dbReference>
<evidence type="ECO:0000256" key="5">
    <source>
        <dbReference type="ARBA" id="ARBA00022679"/>
    </source>
</evidence>
<evidence type="ECO:0000256" key="7">
    <source>
        <dbReference type="ARBA" id="ARBA00049172"/>
    </source>
</evidence>
<evidence type="ECO:0000256" key="3">
    <source>
        <dbReference type="ARBA" id="ARBA00008676"/>
    </source>
</evidence>
<comment type="similarity">
    <text evidence="3 9">Belongs to the PanB family.</text>
</comment>
<dbReference type="NCBIfam" id="TIGR00756">
    <property type="entry name" value="PPR"/>
    <property type="match status" value="10"/>
</dbReference>
<dbReference type="EC" id="2.1.2.11" evidence="4 9"/>
<dbReference type="PANTHER" id="PTHR47933:SF45">
    <property type="entry name" value="PENTACOTRIPEPTIDE-REPEAT REGION OF PRORP DOMAIN-CONTAINING PROTEIN"/>
    <property type="match status" value="1"/>
</dbReference>
<dbReference type="SUPFAM" id="SSF81901">
    <property type="entry name" value="HCP-like"/>
    <property type="match status" value="1"/>
</dbReference>
<comment type="function">
    <text evidence="9">Catalyzes the reversible reaction in which hydroxymethyl group from 5,10-methylenetetrahydrofolate is transferred onto alpha-ketoisovalerate to form ketopantoate.</text>
</comment>
<accession>A0ABR0P262</accession>
<evidence type="ECO:0000256" key="2">
    <source>
        <dbReference type="ARBA" id="ARBA00007626"/>
    </source>
</evidence>
<keyword evidence="6" id="KW-0677">Repeat</keyword>
<dbReference type="NCBIfam" id="NF001452">
    <property type="entry name" value="PRK00311.1"/>
    <property type="match status" value="1"/>
</dbReference>
<feature type="repeat" description="PPR" evidence="8">
    <location>
        <begin position="677"/>
        <end position="711"/>
    </location>
</feature>
<comment type="pathway">
    <text evidence="1 9">Cofactor biosynthesis; (R)-pantothenate biosynthesis; (R)-pantoate from 3-methyl-2-oxobutanoate: step 1/2.</text>
</comment>
<dbReference type="Gene3D" id="1.25.40.10">
    <property type="entry name" value="Tetratricopeptide repeat domain"/>
    <property type="match status" value="4"/>
</dbReference>
<evidence type="ECO:0000256" key="9">
    <source>
        <dbReference type="RuleBase" id="RU362100"/>
    </source>
</evidence>
<dbReference type="InterPro" id="IPR003700">
    <property type="entry name" value="Pantoate_hydroxy_MeTrfase"/>
</dbReference>
<dbReference type="InterPro" id="IPR002885">
    <property type="entry name" value="PPR_rpt"/>
</dbReference>
<dbReference type="Proteomes" id="UP001358586">
    <property type="component" value="Chromosome 8"/>
</dbReference>
<dbReference type="CDD" id="cd06557">
    <property type="entry name" value="KPHMT-like"/>
    <property type="match status" value="1"/>
</dbReference>
<dbReference type="Gene3D" id="3.20.20.60">
    <property type="entry name" value="Phosphoenolpyruvate-binding domains"/>
    <property type="match status" value="1"/>
</dbReference>
<proteinExistence type="inferred from homology"/>
<dbReference type="SUPFAM" id="SSF51621">
    <property type="entry name" value="Phosphoenolpyruvate/pyruvate domain"/>
    <property type="match status" value="1"/>
</dbReference>
<dbReference type="Pfam" id="PF12854">
    <property type="entry name" value="PPR_1"/>
    <property type="match status" value="1"/>
</dbReference>
<feature type="repeat" description="PPR" evidence="8">
    <location>
        <begin position="712"/>
        <end position="746"/>
    </location>
</feature>
<sequence>MAFLTKLSKISPLARVCLSRCMSHVPENTVYGGPTPQTADRRVTLNQLKQKYKKGEPITVVTAYDYPSAVHLDIAGIDICLVGDSASMVVHGHDTTLPISLEEMLVHCRAVARGAKRPLLVGDLPFGTYETSTSQAVDTAVKVLREGGMDAIKLEGGSPSRITAAKAIVEAGIAVIGHVGLTPQAISVLGGFRPQGKNVSSAIKVVETAMALQEAGCFSVVLECVPAPVAAAATSALRIPTIGIGAGPFCSGQVLVYHDLLGMLQHPHHAKVTPKFCKQYACVGDVIKKALSEYKEEVNNGSFPGPSHTPYKMNPDDVNGFFKELEKLGLNKAASVATAAAEKMNTAQRPDTEASQNLALNFFKHLQQNTPSQHTHFLSHPFQAPVEQVNRELDGGSRSSELYQASKEWGIPLTVNAAAILIRGFGRHKMVDESVIPFKELDPSVKNTHVRNVFMDGLNGDVKRMHTLVADMKENDIRPSAVTFVILINQLWSDGVSIEADVIIYNTVIDGLCKVGRQEEGLRLMDRMRSMKGLAPNVFTYNCLIDGFCNCVDIEKGKELFDQMNEVGVSPNVITLNILVDGMCRHGRINGALNFFSGMQGNRLKGNAVTYTTLITAYCDIDHIVKAVDLFDQMLASGCSPDASVYHRLISGLCKAGRMDAASNVLSKLKKVGFRPDIVFYNSLVRGFCKKNMVDKAYDIIKEMEEAGVKPNSVSYNSLIAYFCQNGNFGLAREAMEWMINEGHVPTIATYGDLIHAYCSNENIKEAMKLFNDMSSTSKIPPNTITYNIRIESLCNNNDINGALFLVDDMKAKAVKPYSDTYNAMFKGLKENNLLEDGFRLMDAMIEHACKPDYITMEILTGWLSTVGESGKLTSVIQGYKVSPLSE</sequence>
<evidence type="ECO:0000313" key="10">
    <source>
        <dbReference type="EMBL" id="KAK5812613.1"/>
    </source>
</evidence>